<evidence type="ECO:0000313" key="3">
    <source>
        <dbReference type="Proteomes" id="UP000721954"/>
    </source>
</evidence>
<organism evidence="2 3">
    <name type="scientific">Streptomyces smyrnaeus</name>
    <dbReference type="NCBI Taxonomy" id="1387713"/>
    <lineage>
        <taxon>Bacteria</taxon>
        <taxon>Bacillati</taxon>
        <taxon>Actinomycetota</taxon>
        <taxon>Actinomycetes</taxon>
        <taxon>Kitasatosporales</taxon>
        <taxon>Streptomycetaceae</taxon>
        <taxon>Streptomyces</taxon>
    </lineage>
</organism>
<dbReference type="Proteomes" id="UP000721954">
    <property type="component" value="Unassembled WGS sequence"/>
</dbReference>
<dbReference type="Gene3D" id="3.40.630.30">
    <property type="match status" value="1"/>
</dbReference>
<dbReference type="SUPFAM" id="SSF55729">
    <property type="entry name" value="Acyl-CoA N-acyltransferases (Nat)"/>
    <property type="match status" value="1"/>
</dbReference>
<gene>
    <name evidence="2" type="ORF">JW613_14840</name>
</gene>
<feature type="domain" description="N-acetyltransferase" evidence="1">
    <location>
        <begin position="75"/>
        <end position="205"/>
    </location>
</feature>
<keyword evidence="3" id="KW-1185">Reference proteome</keyword>
<dbReference type="InterPro" id="IPR000182">
    <property type="entry name" value="GNAT_dom"/>
</dbReference>
<evidence type="ECO:0000313" key="2">
    <source>
        <dbReference type="EMBL" id="MBO8199564.1"/>
    </source>
</evidence>
<protein>
    <submittedName>
        <fullName evidence="2">GNAT family N-acetyltransferase</fullName>
    </submittedName>
</protein>
<comment type="caution">
    <text evidence="2">The sequence shown here is derived from an EMBL/GenBank/DDBJ whole genome shotgun (WGS) entry which is preliminary data.</text>
</comment>
<proteinExistence type="predicted"/>
<dbReference type="PROSITE" id="PS51186">
    <property type="entry name" value="GNAT"/>
    <property type="match status" value="1"/>
</dbReference>
<reference evidence="2 3" key="1">
    <citation type="submission" date="2021-02" db="EMBL/GenBank/DDBJ databases">
        <title>Streptomyces spirodelae sp. nov., isolated from duckweed.</title>
        <authorList>
            <person name="Saimee Y."/>
            <person name="Duangmal K."/>
        </authorList>
    </citation>
    <scope>NUCLEOTIDE SEQUENCE [LARGE SCALE GENOMIC DNA]</scope>
    <source>
        <strain evidence="2 3">DSM 42105</strain>
    </source>
</reference>
<name>A0ABS3XVY3_9ACTN</name>
<sequence>MRTWVTGWALSRSTPAPVERPWGLYMEIGEKLLVGRHVLLHADAATVREAAAAVTVPETWLMVFAEPDQVASWLPPDWEVDHAETGHLMAADLRTSGPVPPDGYTRTVETRDRVTYVQVHDATGEPAACGQTAVLGDAAVMDRIHTEEAHRRRGLGRLVMRTLADSAVAAGATLGLLGATPQGRALYETLEWRAHTILTECVYRP</sequence>
<evidence type="ECO:0000259" key="1">
    <source>
        <dbReference type="PROSITE" id="PS51186"/>
    </source>
</evidence>
<dbReference type="InterPro" id="IPR016181">
    <property type="entry name" value="Acyl_CoA_acyltransferase"/>
</dbReference>
<dbReference type="CDD" id="cd04301">
    <property type="entry name" value="NAT_SF"/>
    <property type="match status" value="1"/>
</dbReference>
<accession>A0ABS3XVY3</accession>
<dbReference type="EMBL" id="JAFFZM010000008">
    <property type="protein sequence ID" value="MBO8199564.1"/>
    <property type="molecule type" value="Genomic_DNA"/>
</dbReference>
<dbReference type="Pfam" id="PF00583">
    <property type="entry name" value="Acetyltransf_1"/>
    <property type="match status" value="1"/>
</dbReference>